<dbReference type="InterPro" id="IPR023373">
    <property type="entry name" value="YmcC_sf"/>
</dbReference>
<evidence type="ECO:0000313" key="2">
    <source>
        <dbReference type="EMBL" id="MEN9061223.1"/>
    </source>
</evidence>
<protein>
    <submittedName>
        <fullName evidence="2">YjbF family lipoprotein</fullName>
    </submittedName>
</protein>
<dbReference type="InterPro" id="IPR021308">
    <property type="entry name" value="GfcB"/>
</dbReference>
<reference evidence="2 3" key="1">
    <citation type="submission" date="2024-05" db="EMBL/GenBank/DDBJ databases">
        <title>Genome sequence of Ponticoccus litoralis KCCM 90028.</title>
        <authorList>
            <person name="Kim J.M."/>
            <person name="Lee J.K."/>
            <person name="Choi B.J."/>
            <person name="Bayburt H."/>
            <person name="Baek J.H."/>
            <person name="Jeon C.O."/>
        </authorList>
    </citation>
    <scope>NUCLEOTIDE SEQUENCE [LARGE SCALE GENOMIC DNA]</scope>
    <source>
        <strain evidence="2 3">KCCM 90028</strain>
    </source>
</reference>
<gene>
    <name evidence="2" type="ORF">ABFB10_09395</name>
</gene>
<keyword evidence="1" id="KW-0732">Signal</keyword>
<name>A0AAW9SRD7_9RHOB</name>
<comment type="caution">
    <text evidence="2">The sequence shown here is derived from an EMBL/GenBank/DDBJ whole genome shotgun (WGS) entry which is preliminary data.</text>
</comment>
<feature type="chain" id="PRO_5043611888" evidence="1">
    <location>
        <begin position="22"/>
        <end position="225"/>
    </location>
</feature>
<dbReference type="AlphaFoldDB" id="A0AAW9SRD7"/>
<evidence type="ECO:0000313" key="3">
    <source>
        <dbReference type="Proteomes" id="UP001428774"/>
    </source>
</evidence>
<dbReference type="SUPFAM" id="SSF159270">
    <property type="entry name" value="YmcC-like"/>
    <property type="match status" value="1"/>
</dbReference>
<proteinExistence type="predicted"/>
<dbReference type="Pfam" id="PF11102">
    <property type="entry name" value="YjbF"/>
    <property type="match status" value="1"/>
</dbReference>
<dbReference type="Gene3D" id="2.40.360.10">
    <property type="entry name" value="YmcC-like"/>
    <property type="match status" value="1"/>
</dbReference>
<feature type="signal peptide" evidence="1">
    <location>
        <begin position="1"/>
        <end position="21"/>
    </location>
</feature>
<dbReference type="Proteomes" id="UP001428774">
    <property type="component" value="Unassembled WGS sequence"/>
</dbReference>
<dbReference type="EMBL" id="JBDNCH010000002">
    <property type="protein sequence ID" value="MEN9061223.1"/>
    <property type="molecule type" value="Genomic_DNA"/>
</dbReference>
<accession>A0AAW9SRD7</accession>
<dbReference type="PROSITE" id="PS51257">
    <property type="entry name" value="PROKAR_LIPOPROTEIN"/>
    <property type="match status" value="1"/>
</dbReference>
<evidence type="ECO:0000256" key="1">
    <source>
        <dbReference type="SAM" id="SignalP"/>
    </source>
</evidence>
<sequence>MTAAKTMRTGLALLAAGLILAGCGNGPDDRSQIIKQLPTLFQKKPAPQPLTGQQVAQALTATPRPVQMFEIESRKGQFLMQQIETNGPYRTYGSSTRQVVNMRGGMMTSTRGFGGDLMSSEVGALLSQVSARRAGTARYDLRYLTPEDVTVVASYLCQVTPGGSRAVQGGLVQTTGTVVTAECNSTDPVHSFTNTYVVASDGYVLSARQYMGGFTGYMATQALRR</sequence>
<organism evidence="2 3">
    <name type="scientific">Ponticoccus litoralis</name>
    <dbReference type="NCBI Taxonomy" id="422297"/>
    <lineage>
        <taxon>Bacteria</taxon>
        <taxon>Pseudomonadati</taxon>
        <taxon>Pseudomonadota</taxon>
        <taxon>Alphaproteobacteria</taxon>
        <taxon>Rhodobacterales</taxon>
        <taxon>Roseobacteraceae</taxon>
        <taxon>Ponticoccus</taxon>
    </lineage>
</organism>
<dbReference type="RefSeq" id="WP_347166313.1">
    <property type="nucleotide sequence ID" value="NZ_JBDNCH010000002.1"/>
</dbReference>
<keyword evidence="2" id="KW-0449">Lipoprotein</keyword>
<keyword evidence="3" id="KW-1185">Reference proteome</keyword>